<keyword evidence="4" id="KW-1185">Reference proteome</keyword>
<dbReference type="EMBL" id="VAHF01000007">
    <property type="protein sequence ID" value="TXG58782.1"/>
    <property type="molecule type" value="Genomic_DNA"/>
</dbReference>
<dbReference type="InterPro" id="IPR036875">
    <property type="entry name" value="Znf_CCHC_sf"/>
</dbReference>
<protein>
    <recommendedName>
        <fullName evidence="2">CCHC-type domain-containing protein</fullName>
    </recommendedName>
</protein>
<dbReference type="PANTHER" id="PTHR35317:SF31">
    <property type="entry name" value="DUF4219 DOMAIN-CONTAINING PROTEIN"/>
    <property type="match status" value="1"/>
</dbReference>
<dbReference type="InterPro" id="IPR057670">
    <property type="entry name" value="SH3_retrovirus"/>
</dbReference>
<proteinExistence type="predicted"/>
<organism evidence="3 4">
    <name type="scientific">Acer yangbiense</name>
    <dbReference type="NCBI Taxonomy" id="1000413"/>
    <lineage>
        <taxon>Eukaryota</taxon>
        <taxon>Viridiplantae</taxon>
        <taxon>Streptophyta</taxon>
        <taxon>Embryophyta</taxon>
        <taxon>Tracheophyta</taxon>
        <taxon>Spermatophyta</taxon>
        <taxon>Magnoliopsida</taxon>
        <taxon>eudicotyledons</taxon>
        <taxon>Gunneridae</taxon>
        <taxon>Pentapetalae</taxon>
        <taxon>rosids</taxon>
        <taxon>malvids</taxon>
        <taxon>Sapindales</taxon>
        <taxon>Sapindaceae</taxon>
        <taxon>Hippocastanoideae</taxon>
        <taxon>Acereae</taxon>
        <taxon>Acer</taxon>
    </lineage>
</organism>
<evidence type="ECO:0000313" key="3">
    <source>
        <dbReference type="EMBL" id="TXG58782.1"/>
    </source>
</evidence>
<feature type="domain" description="CCHC-type" evidence="2">
    <location>
        <begin position="233"/>
        <end position="249"/>
    </location>
</feature>
<dbReference type="Gene3D" id="4.10.60.10">
    <property type="entry name" value="Zinc finger, CCHC-type"/>
    <property type="match status" value="1"/>
</dbReference>
<dbReference type="Pfam" id="PF13976">
    <property type="entry name" value="gag_pre-integrs"/>
    <property type="match status" value="1"/>
</dbReference>
<gene>
    <name evidence="3" type="ORF">EZV62_016611</name>
</gene>
<comment type="caution">
    <text evidence="3">The sequence shown here is derived from an EMBL/GenBank/DDBJ whole genome shotgun (WGS) entry which is preliminary data.</text>
</comment>
<accession>A0A5C7HRD3</accession>
<evidence type="ECO:0000256" key="1">
    <source>
        <dbReference type="SAM" id="MobiDB-lite"/>
    </source>
</evidence>
<reference evidence="4" key="1">
    <citation type="journal article" date="2019" name="Gigascience">
        <title>De novo genome assembly of the endangered Acer yangbiense, a plant species with extremely small populations endemic to Yunnan Province, China.</title>
        <authorList>
            <person name="Yang J."/>
            <person name="Wariss H.M."/>
            <person name="Tao L."/>
            <person name="Zhang R."/>
            <person name="Yun Q."/>
            <person name="Hollingsworth P."/>
            <person name="Dao Z."/>
            <person name="Luo G."/>
            <person name="Guo H."/>
            <person name="Ma Y."/>
            <person name="Sun W."/>
        </authorList>
    </citation>
    <scope>NUCLEOTIDE SEQUENCE [LARGE SCALE GENOMIC DNA]</scope>
    <source>
        <strain evidence="4">cv. Malutang</strain>
    </source>
</reference>
<dbReference type="Pfam" id="PF22936">
    <property type="entry name" value="Pol_BBD"/>
    <property type="match status" value="1"/>
</dbReference>
<dbReference type="PANTHER" id="PTHR35317">
    <property type="entry name" value="OS04G0629600 PROTEIN"/>
    <property type="match status" value="1"/>
</dbReference>
<dbReference type="SUPFAM" id="SSF53098">
    <property type="entry name" value="Ribonuclease H-like"/>
    <property type="match status" value="1"/>
</dbReference>
<evidence type="ECO:0000259" key="2">
    <source>
        <dbReference type="SMART" id="SM00343"/>
    </source>
</evidence>
<dbReference type="SMART" id="SM00343">
    <property type="entry name" value="ZnF_C2HC"/>
    <property type="match status" value="2"/>
</dbReference>
<dbReference type="GO" id="GO:0003676">
    <property type="term" value="F:nucleic acid binding"/>
    <property type="evidence" value="ECO:0007669"/>
    <property type="project" value="InterPro"/>
</dbReference>
<dbReference type="OrthoDB" id="1749397at2759"/>
<sequence>MSADMAAAGSNASLHVPQFSGEKYQIWTMKQHEEGKMKKDKAVTCLHSALSNSVFTSIMPLETSKSIWDELKSRFKGSERVKSVKLLTLKREFENLKMKDSETVKDYSSKLLELVNQMRLYGDVMEDYKVVEKMLVSLPNKFEAKVAAVEESCDLRALTVSEMVSKLQAQEQRLALRNNGDMEKAFLAKNKGKHEGKGNQKKTGFNNKNGNNKGKGKMDAASSKSGPRAKFPTCTTCKRTNHLAKDCRYKGKPQVQCNFCKKWGHREQYCRAKQSQQTQQPIQQANYTDDHVNDDHLFMVSQACMAASTETWYVDSGCTSHMARDEGMFTTLDRNATTTVKLGNGDIVKAAGRGKILIQTKSGPKIIDDVLYIPDLAQNLLSVAQLLKRGYSLIFEGTFYVILDSKKSEIVRVRIHDNSFPIDFNQVKQKAFISKHDESDLWHKRLGHFNFDALNYIQKNGMVEWLPDLYRIEEKRLPKQFWAKAVYASVYILNRLSTKAVIDATPMEAWSGSKATIKHLKVFGSICYMHVLDAKRTKLDSKAEMGILLGCAMNSKAYRVYNLETKKISICRDIKIDEIAH</sequence>
<dbReference type="AlphaFoldDB" id="A0A5C7HRD3"/>
<dbReference type="Proteomes" id="UP000323000">
    <property type="component" value="Chromosome 7"/>
</dbReference>
<dbReference type="GO" id="GO:0008270">
    <property type="term" value="F:zinc ion binding"/>
    <property type="evidence" value="ECO:0007669"/>
    <property type="project" value="InterPro"/>
</dbReference>
<name>A0A5C7HRD3_9ROSI</name>
<feature type="compositionally biased region" description="Low complexity" evidence="1">
    <location>
        <begin position="201"/>
        <end position="212"/>
    </location>
</feature>
<evidence type="ECO:0000313" key="4">
    <source>
        <dbReference type="Proteomes" id="UP000323000"/>
    </source>
</evidence>
<dbReference type="InterPro" id="IPR054722">
    <property type="entry name" value="PolX-like_BBD"/>
</dbReference>
<dbReference type="Pfam" id="PF14223">
    <property type="entry name" value="Retrotran_gag_2"/>
    <property type="match status" value="1"/>
</dbReference>
<dbReference type="Pfam" id="PF25597">
    <property type="entry name" value="SH3_retrovirus"/>
    <property type="match status" value="1"/>
</dbReference>
<dbReference type="SUPFAM" id="SSF57756">
    <property type="entry name" value="Retrovirus zinc finger-like domains"/>
    <property type="match status" value="1"/>
</dbReference>
<feature type="region of interest" description="Disordered" evidence="1">
    <location>
        <begin position="190"/>
        <end position="228"/>
    </location>
</feature>
<dbReference type="InterPro" id="IPR012337">
    <property type="entry name" value="RNaseH-like_sf"/>
</dbReference>
<feature type="domain" description="CCHC-type" evidence="2">
    <location>
        <begin position="256"/>
        <end position="272"/>
    </location>
</feature>
<dbReference type="InterPro" id="IPR001878">
    <property type="entry name" value="Znf_CCHC"/>
</dbReference>
<dbReference type="InterPro" id="IPR025724">
    <property type="entry name" value="GAG-pre-integrase_dom"/>
</dbReference>